<dbReference type="RefSeq" id="WP_094199755.1">
    <property type="nucleotide sequence ID" value="NZ_NBIM01000001.1"/>
</dbReference>
<feature type="domain" description="Phage tail collar" evidence="1">
    <location>
        <begin position="7"/>
        <end position="63"/>
    </location>
</feature>
<dbReference type="OrthoDB" id="9810174at2"/>
<dbReference type="SUPFAM" id="SSF88874">
    <property type="entry name" value="Receptor-binding domain of short tail fibre protein gp12"/>
    <property type="match status" value="1"/>
</dbReference>
<gene>
    <name evidence="2" type="ORF">B6S08_05610</name>
</gene>
<comment type="caution">
    <text evidence="2">The sequence shown here is derived from an EMBL/GenBank/DDBJ whole genome shotgun (WGS) entry which is preliminary data.</text>
</comment>
<evidence type="ECO:0000313" key="2">
    <source>
        <dbReference type="EMBL" id="OXY82978.1"/>
    </source>
</evidence>
<dbReference type="AlphaFoldDB" id="A0A233RHW0"/>
<dbReference type="EMBL" id="NBIM01000001">
    <property type="protein sequence ID" value="OXY82978.1"/>
    <property type="molecule type" value="Genomic_DNA"/>
</dbReference>
<evidence type="ECO:0000259" key="1">
    <source>
        <dbReference type="Pfam" id="PF07484"/>
    </source>
</evidence>
<dbReference type="Pfam" id="PF07484">
    <property type="entry name" value="Collar"/>
    <property type="match status" value="1"/>
</dbReference>
<organism evidence="2 3">
    <name type="scientific">Oceanimonas doudoroffii</name>
    <dbReference type="NCBI Taxonomy" id="84158"/>
    <lineage>
        <taxon>Bacteria</taxon>
        <taxon>Pseudomonadati</taxon>
        <taxon>Pseudomonadota</taxon>
        <taxon>Gammaproteobacteria</taxon>
        <taxon>Aeromonadales</taxon>
        <taxon>Aeromonadaceae</taxon>
        <taxon>Oceanimonas</taxon>
    </lineage>
</organism>
<dbReference type="Proteomes" id="UP000242757">
    <property type="component" value="Unassembled WGS sequence"/>
</dbReference>
<keyword evidence="3" id="KW-1185">Reference proteome</keyword>
<accession>A0A233RHW0</accession>
<dbReference type="Gene3D" id="3.90.1340.10">
    <property type="entry name" value="Phage tail collar domain"/>
    <property type="match status" value="1"/>
</dbReference>
<proteinExistence type="predicted"/>
<name>A0A233RHW0_9GAMM</name>
<evidence type="ECO:0000313" key="3">
    <source>
        <dbReference type="Proteomes" id="UP000242757"/>
    </source>
</evidence>
<sequence>MFDSYIGVIQALGFQFAPENWGYCAGGLIPIQQNTALYSLLGTIYGGDARTVFALPDLRGRVPVGQFQGPGLSPWNMGMRPGYEVTSLSVLELPVHSHGHAYGGQNGSIDVQVAGQLGSQDAPSTGDYLAGPSRRGRPAGNLFAPADSQPLVAVHSLVDDPGQGFINAGLTIDVSGDNGDVSLEQPNQVINYCICMDGIYPSRS</sequence>
<dbReference type="InterPro" id="IPR011083">
    <property type="entry name" value="Phage_tail_collar_dom"/>
</dbReference>
<protein>
    <recommendedName>
        <fullName evidence="1">Phage tail collar domain-containing protein</fullName>
    </recommendedName>
</protein>
<reference evidence="2 3" key="1">
    <citation type="submission" date="2017-08" db="EMBL/GenBank/DDBJ databases">
        <title>A Genome Sequence of Oceanimonas doudoroffii ATCC 27123T.</title>
        <authorList>
            <person name="Brennan M.A."/>
            <person name="Maclea K.S."/>
            <person name="Mcclelland W.D."/>
            <person name="Trachtenberg A.M."/>
        </authorList>
    </citation>
    <scope>NUCLEOTIDE SEQUENCE [LARGE SCALE GENOMIC DNA]</scope>
    <source>
        <strain evidence="2 3">ATCC 27123</strain>
    </source>
</reference>
<dbReference type="InterPro" id="IPR037053">
    <property type="entry name" value="Phage_tail_collar_dom_sf"/>
</dbReference>